<proteinExistence type="predicted"/>
<reference evidence="2" key="1">
    <citation type="submission" date="2019-08" db="EMBL/GenBank/DDBJ databases">
        <title>The genome of the North American firefly Photinus pyralis.</title>
        <authorList>
            <consortium name="Photinus pyralis genome working group"/>
            <person name="Fallon T.R."/>
            <person name="Sander Lower S.E."/>
            <person name="Weng J.-K."/>
        </authorList>
    </citation>
    <scope>NUCLEOTIDE SEQUENCE</scope>
    <source>
        <strain evidence="2">TRF0915ILg1</strain>
        <tissue evidence="2">Whole body</tissue>
    </source>
</reference>
<dbReference type="AlphaFoldDB" id="A0A8K0CAX1"/>
<name>A0A8K0CAX1_IGNLU</name>
<dbReference type="EMBL" id="VTPC01090219">
    <property type="protein sequence ID" value="KAF2884135.1"/>
    <property type="molecule type" value="Genomic_DNA"/>
</dbReference>
<gene>
    <name evidence="2" type="ORF">ILUMI_22024</name>
</gene>
<evidence type="ECO:0000256" key="1">
    <source>
        <dbReference type="SAM" id="SignalP"/>
    </source>
</evidence>
<sequence>MKSLVISLVLLAVFGSISARLPENGLELDKVVYQQRIMEGTINDTINNIVGKLKPYDPIDIKHLAFELLGHTFLIEDANLGGFSNIHASHIKLSGLITWTFELVIDIGRLAETVGHWKVDGAVFYGEGRKDASWDNAKLSIVVTLNPITMNVKSAQITPHVTNTK</sequence>
<organism evidence="2 3">
    <name type="scientific">Ignelater luminosus</name>
    <name type="common">Cucubano</name>
    <name type="synonym">Pyrophorus luminosus</name>
    <dbReference type="NCBI Taxonomy" id="2038154"/>
    <lineage>
        <taxon>Eukaryota</taxon>
        <taxon>Metazoa</taxon>
        <taxon>Ecdysozoa</taxon>
        <taxon>Arthropoda</taxon>
        <taxon>Hexapoda</taxon>
        <taxon>Insecta</taxon>
        <taxon>Pterygota</taxon>
        <taxon>Neoptera</taxon>
        <taxon>Endopterygota</taxon>
        <taxon>Coleoptera</taxon>
        <taxon>Polyphaga</taxon>
        <taxon>Elateriformia</taxon>
        <taxon>Elateroidea</taxon>
        <taxon>Elateridae</taxon>
        <taxon>Agrypninae</taxon>
        <taxon>Pyrophorini</taxon>
        <taxon>Ignelater</taxon>
    </lineage>
</organism>
<feature type="non-terminal residue" evidence="2">
    <location>
        <position position="1"/>
    </location>
</feature>
<protein>
    <recommendedName>
        <fullName evidence="4">Lipid-binding serum glycoprotein N-terminal domain-containing protein</fullName>
    </recommendedName>
</protein>
<feature type="chain" id="PRO_5035418562" description="Lipid-binding serum glycoprotein N-terminal domain-containing protein" evidence="1">
    <location>
        <begin position="20"/>
        <end position="165"/>
    </location>
</feature>
<dbReference type="Proteomes" id="UP000801492">
    <property type="component" value="Unassembled WGS sequence"/>
</dbReference>
<feature type="signal peptide" evidence="1">
    <location>
        <begin position="1"/>
        <end position="19"/>
    </location>
</feature>
<dbReference type="InterPro" id="IPR038606">
    <property type="entry name" value="To_sf"/>
</dbReference>
<accession>A0A8K0CAX1</accession>
<evidence type="ECO:0000313" key="3">
    <source>
        <dbReference type="Proteomes" id="UP000801492"/>
    </source>
</evidence>
<dbReference type="OrthoDB" id="6747947at2759"/>
<comment type="caution">
    <text evidence="2">The sequence shown here is derived from an EMBL/GenBank/DDBJ whole genome shotgun (WGS) entry which is preliminary data.</text>
</comment>
<evidence type="ECO:0000313" key="2">
    <source>
        <dbReference type="EMBL" id="KAF2884135.1"/>
    </source>
</evidence>
<keyword evidence="1" id="KW-0732">Signal</keyword>
<keyword evidence="3" id="KW-1185">Reference proteome</keyword>
<evidence type="ECO:0008006" key="4">
    <source>
        <dbReference type="Google" id="ProtNLM"/>
    </source>
</evidence>
<dbReference type="Gene3D" id="3.15.10.30">
    <property type="entry name" value="Haemolymph juvenile hormone binding protein"/>
    <property type="match status" value="1"/>
</dbReference>